<feature type="transmembrane region" description="Helical" evidence="1">
    <location>
        <begin position="12"/>
        <end position="37"/>
    </location>
</feature>
<name>A0A8D8HH15_CULPI</name>
<evidence type="ECO:0000313" key="2">
    <source>
        <dbReference type="EMBL" id="CAG6534793.1"/>
    </source>
</evidence>
<accession>A0A8D8HH15</accession>
<keyword evidence="1" id="KW-0812">Transmembrane</keyword>
<dbReference type="AlphaFoldDB" id="A0A8D8HH15"/>
<dbReference type="EMBL" id="HBUE01211738">
    <property type="protein sequence ID" value="CAG6534793.1"/>
    <property type="molecule type" value="Transcribed_RNA"/>
</dbReference>
<feature type="transmembrane region" description="Helical" evidence="1">
    <location>
        <begin position="58"/>
        <end position="81"/>
    </location>
</feature>
<sequence>MNKCGCVFFYKLIYFYDFFSLSLPRIILPLFLSCKLLSIRYKLISSNVFSHSHLRNACFFSVIFFISLPASVCVSCARSFIGAPTKDYPFLRLFLRGKAPE</sequence>
<organism evidence="2">
    <name type="scientific">Culex pipiens</name>
    <name type="common">House mosquito</name>
    <dbReference type="NCBI Taxonomy" id="7175"/>
    <lineage>
        <taxon>Eukaryota</taxon>
        <taxon>Metazoa</taxon>
        <taxon>Ecdysozoa</taxon>
        <taxon>Arthropoda</taxon>
        <taxon>Hexapoda</taxon>
        <taxon>Insecta</taxon>
        <taxon>Pterygota</taxon>
        <taxon>Neoptera</taxon>
        <taxon>Endopterygota</taxon>
        <taxon>Diptera</taxon>
        <taxon>Nematocera</taxon>
        <taxon>Culicoidea</taxon>
        <taxon>Culicidae</taxon>
        <taxon>Culicinae</taxon>
        <taxon>Culicini</taxon>
        <taxon>Culex</taxon>
        <taxon>Culex</taxon>
    </lineage>
</organism>
<keyword evidence="1" id="KW-0472">Membrane</keyword>
<protein>
    <submittedName>
        <fullName evidence="2">(northern house mosquito) hypothetical protein</fullName>
    </submittedName>
</protein>
<keyword evidence="1" id="KW-1133">Transmembrane helix</keyword>
<dbReference type="EMBL" id="HBUE01318168">
    <property type="protein sequence ID" value="CAG6586740.1"/>
    <property type="molecule type" value="Transcribed_RNA"/>
</dbReference>
<reference evidence="2" key="1">
    <citation type="submission" date="2021-05" db="EMBL/GenBank/DDBJ databases">
        <authorList>
            <person name="Alioto T."/>
            <person name="Alioto T."/>
            <person name="Gomez Garrido J."/>
        </authorList>
    </citation>
    <scope>NUCLEOTIDE SEQUENCE</scope>
</reference>
<proteinExistence type="predicted"/>
<evidence type="ECO:0000256" key="1">
    <source>
        <dbReference type="SAM" id="Phobius"/>
    </source>
</evidence>